<dbReference type="InterPro" id="IPR011335">
    <property type="entry name" value="Restrct_endonuc-II-like"/>
</dbReference>
<keyword evidence="8" id="KW-1185">Reference proteome</keyword>
<comment type="similarity">
    <text evidence="6">Belongs to the Vsr family.</text>
</comment>
<evidence type="ECO:0000256" key="4">
    <source>
        <dbReference type="ARBA" id="ARBA00022801"/>
    </source>
</evidence>
<keyword evidence="3" id="KW-0227">DNA damage</keyword>
<dbReference type="Pfam" id="PF03852">
    <property type="entry name" value="Vsr"/>
    <property type="match status" value="1"/>
</dbReference>
<gene>
    <name evidence="7" type="primary">vsr</name>
    <name evidence="7" type="ORF">EZ315_14145</name>
</gene>
<keyword evidence="5" id="KW-0234">DNA repair</keyword>
<dbReference type="AlphaFoldDB" id="A0A4Z0V691"/>
<reference evidence="7 8" key="1">
    <citation type="submission" date="2019-02" db="EMBL/GenBank/DDBJ databases">
        <title>Isolation and identification of novel species under the genus Muribaculum.</title>
        <authorList>
            <person name="Miyake S."/>
            <person name="Ding Y."/>
            <person name="Low A."/>
            <person name="Soh M."/>
            <person name="Seedorf H."/>
        </authorList>
    </citation>
    <scope>NUCLEOTIDE SEQUENCE [LARGE SCALE GENOMIC DNA]</scope>
    <source>
        <strain evidence="7 8">TLL-A3</strain>
    </source>
</reference>
<accession>A0A4Z0V691</accession>
<dbReference type="GeneID" id="82150931"/>
<evidence type="ECO:0000256" key="1">
    <source>
        <dbReference type="ARBA" id="ARBA00022722"/>
    </source>
</evidence>
<keyword evidence="2 7" id="KW-0255">Endonuclease</keyword>
<organism evidence="7 8">
    <name type="scientific">Duncaniella freteri</name>
    <dbReference type="NCBI Taxonomy" id="2530391"/>
    <lineage>
        <taxon>Bacteria</taxon>
        <taxon>Pseudomonadati</taxon>
        <taxon>Bacteroidota</taxon>
        <taxon>Bacteroidia</taxon>
        <taxon>Bacteroidales</taxon>
        <taxon>Muribaculaceae</taxon>
        <taxon>Duncaniella</taxon>
    </lineage>
</organism>
<sequence>MADVMTTEQRSRCMAAIKGKDTNPELIVRKYLFSRGLRFRVQVRKLLGNPDIVLPKYKTVIFVNGCFWHGHEDCRYFRLPKSNVEFWKEKIERNVARDVRNEAELKALGWRIIRVWECEIKTVAQREEYLKHLYDRIVNPTQSYLMETDIDKPSIAAEPESEQSYGNNNHS</sequence>
<evidence type="ECO:0000256" key="6">
    <source>
        <dbReference type="ARBA" id="ARBA00029466"/>
    </source>
</evidence>
<dbReference type="GO" id="GO:0006298">
    <property type="term" value="P:mismatch repair"/>
    <property type="evidence" value="ECO:0007669"/>
    <property type="project" value="InterPro"/>
</dbReference>
<dbReference type="GO" id="GO:0016787">
    <property type="term" value="F:hydrolase activity"/>
    <property type="evidence" value="ECO:0007669"/>
    <property type="project" value="UniProtKB-KW"/>
</dbReference>
<name>A0A4Z0V691_9BACT</name>
<dbReference type="SUPFAM" id="SSF52980">
    <property type="entry name" value="Restriction endonuclease-like"/>
    <property type="match status" value="1"/>
</dbReference>
<protein>
    <submittedName>
        <fullName evidence="7">DNA mismatch endonuclease Vsr</fullName>
    </submittedName>
</protein>
<evidence type="ECO:0000256" key="5">
    <source>
        <dbReference type="ARBA" id="ARBA00023204"/>
    </source>
</evidence>
<evidence type="ECO:0000256" key="2">
    <source>
        <dbReference type="ARBA" id="ARBA00022759"/>
    </source>
</evidence>
<dbReference type="NCBIfam" id="TIGR00632">
    <property type="entry name" value="vsr"/>
    <property type="match status" value="1"/>
</dbReference>
<dbReference type="RefSeq" id="WP_135472657.1">
    <property type="nucleotide sequence ID" value="NZ_SJSA01000002.1"/>
</dbReference>
<evidence type="ECO:0000256" key="3">
    <source>
        <dbReference type="ARBA" id="ARBA00022763"/>
    </source>
</evidence>
<comment type="caution">
    <text evidence="7">The sequence shown here is derived from an EMBL/GenBank/DDBJ whole genome shotgun (WGS) entry which is preliminary data.</text>
</comment>
<dbReference type="InterPro" id="IPR004603">
    <property type="entry name" value="DNA_mismatch_endonuc_vsr"/>
</dbReference>
<evidence type="ECO:0000313" key="8">
    <source>
        <dbReference type="Proteomes" id="UP000297635"/>
    </source>
</evidence>
<keyword evidence="4" id="KW-0378">Hydrolase</keyword>
<dbReference type="GO" id="GO:0004519">
    <property type="term" value="F:endonuclease activity"/>
    <property type="evidence" value="ECO:0007669"/>
    <property type="project" value="UniProtKB-KW"/>
</dbReference>
<dbReference type="CDD" id="cd00221">
    <property type="entry name" value="Vsr"/>
    <property type="match status" value="1"/>
</dbReference>
<dbReference type="EMBL" id="SJSA01000002">
    <property type="protein sequence ID" value="TGG36961.1"/>
    <property type="molecule type" value="Genomic_DNA"/>
</dbReference>
<evidence type="ECO:0000313" key="7">
    <source>
        <dbReference type="EMBL" id="TGG36961.1"/>
    </source>
</evidence>
<dbReference type="Proteomes" id="UP000297635">
    <property type="component" value="Unassembled WGS sequence"/>
</dbReference>
<proteinExistence type="inferred from homology"/>
<dbReference type="Gene3D" id="3.40.960.10">
    <property type="entry name" value="VSR Endonuclease"/>
    <property type="match status" value="1"/>
</dbReference>
<keyword evidence="1" id="KW-0540">Nuclease</keyword>